<accession>A0A385II68</accession>
<evidence type="ECO:0000313" key="1">
    <source>
        <dbReference type="EMBL" id="AXY82626.1"/>
    </source>
</evidence>
<evidence type="ECO:0000313" key="2">
    <source>
        <dbReference type="Proteomes" id="UP000277855"/>
    </source>
</evidence>
<proteinExistence type="predicted"/>
<protein>
    <submittedName>
        <fullName evidence="1">Uncharacterized protein</fullName>
    </submittedName>
</protein>
<name>A0A385II68_9CAUD</name>
<reference evidence="1 2" key="1">
    <citation type="journal article" date="2018" name="Sci. Rep.">
        <title>Enhanced antibacterial effect of the novel T4-like bacteriophage KARL-1 in combination with antibiotics against multi-drug resistant Acinetobacter baumannii.</title>
        <authorList>
            <person name="Jansen M."/>
            <person name="Wahida A."/>
            <person name="Latz S."/>
            <person name="Kruttgen A."/>
            <person name="Hafner H."/>
            <person name="Buhl E.M."/>
            <person name="Ritter K."/>
            <person name="Horz H.P."/>
        </authorList>
    </citation>
    <scope>NUCLEOTIDE SEQUENCE [LARGE SCALE GENOMIC DNA]</scope>
</reference>
<sequence length="80" mass="8978">MNLTAKDLIRLMELIRHVIDSGLDANDFARNTFYAFQPFFNLHSTLMHCEPTSTVTIPFALAMDINSIVLAHQSSIKAVV</sequence>
<gene>
    <name evidence="1" type="ORF">KARL1_07</name>
</gene>
<organism evidence="1 2">
    <name type="scientific">Acinetobacter phage KARL-1</name>
    <dbReference type="NCBI Taxonomy" id="2301662"/>
    <lineage>
        <taxon>Viruses</taxon>
        <taxon>Duplodnaviria</taxon>
        <taxon>Heunggongvirae</taxon>
        <taxon>Uroviricota</taxon>
        <taxon>Caudoviricetes</taxon>
        <taxon>Pantevenvirales</taxon>
        <taxon>Straboviridae</taxon>
        <taxon>Twarogvirinae</taxon>
        <taxon>Lazarusvirus</taxon>
        <taxon>Lazarusvirus karl</taxon>
    </lineage>
</organism>
<keyword evidence="2" id="KW-1185">Reference proteome</keyword>
<dbReference type="Proteomes" id="UP000277855">
    <property type="component" value="Segment"/>
</dbReference>
<dbReference type="EMBL" id="MH713599">
    <property type="protein sequence ID" value="AXY82626.1"/>
    <property type="molecule type" value="Genomic_DNA"/>
</dbReference>